<evidence type="ECO:0000259" key="2">
    <source>
        <dbReference type="PROSITE" id="PS50994"/>
    </source>
</evidence>
<evidence type="ECO:0000256" key="1">
    <source>
        <dbReference type="ARBA" id="ARBA00039658"/>
    </source>
</evidence>
<evidence type="ECO:0000313" key="3">
    <source>
        <dbReference type="Ensembl" id="ENSDCDP00010007677.1"/>
    </source>
</evidence>
<dbReference type="Pfam" id="PF17921">
    <property type="entry name" value="Integrase_H2C2"/>
    <property type="match status" value="1"/>
</dbReference>
<reference evidence="3" key="3">
    <citation type="submission" date="2025-09" db="UniProtKB">
        <authorList>
            <consortium name="Ensembl"/>
        </authorList>
    </citation>
    <scope>IDENTIFICATION</scope>
</reference>
<dbReference type="GO" id="GO:0015074">
    <property type="term" value="P:DNA integration"/>
    <property type="evidence" value="ECO:0007669"/>
    <property type="project" value="InterPro"/>
</dbReference>
<dbReference type="AlphaFoldDB" id="A0AAY4AFJ4"/>
<feature type="domain" description="Integrase catalytic" evidence="2">
    <location>
        <begin position="137"/>
        <end position="295"/>
    </location>
</feature>
<organism evidence="3 4">
    <name type="scientific">Denticeps clupeoides</name>
    <name type="common">denticle herring</name>
    <dbReference type="NCBI Taxonomy" id="299321"/>
    <lineage>
        <taxon>Eukaryota</taxon>
        <taxon>Metazoa</taxon>
        <taxon>Chordata</taxon>
        <taxon>Craniata</taxon>
        <taxon>Vertebrata</taxon>
        <taxon>Euteleostomi</taxon>
        <taxon>Actinopterygii</taxon>
        <taxon>Neopterygii</taxon>
        <taxon>Teleostei</taxon>
        <taxon>Clupei</taxon>
        <taxon>Clupeiformes</taxon>
        <taxon>Denticipitoidei</taxon>
        <taxon>Denticipitidae</taxon>
        <taxon>Denticeps</taxon>
    </lineage>
</organism>
<dbReference type="Pfam" id="PF00665">
    <property type="entry name" value="rve"/>
    <property type="match status" value="1"/>
</dbReference>
<dbReference type="InterPro" id="IPR012337">
    <property type="entry name" value="RNaseH-like_sf"/>
</dbReference>
<dbReference type="GO" id="GO:0003676">
    <property type="term" value="F:nucleic acid binding"/>
    <property type="evidence" value="ECO:0007669"/>
    <property type="project" value="InterPro"/>
</dbReference>
<dbReference type="GeneTree" id="ENSGT01000000214408"/>
<dbReference type="PANTHER" id="PTHR37984:SF15">
    <property type="entry name" value="INTEGRASE CATALYTIC DOMAIN-CONTAINING PROTEIN"/>
    <property type="match status" value="1"/>
</dbReference>
<dbReference type="PANTHER" id="PTHR37984">
    <property type="entry name" value="PROTEIN CBG26694"/>
    <property type="match status" value="1"/>
</dbReference>
<dbReference type="FunFam" id="1.10.340.70:FF:000001">
    <property type="entry name" value="Retrovirus-related Pol polyprotein from transposon gypsy-like Protein"/>
    <property type="match status" value="1"/>
</dbReference>
<reference evidence="3 4" key="1">
    <citation type="submission" date="2020-06" db="EMBL/GenBank/DDBJ databases">
        <authorList>
            <consortium name="Wellcome Sanger Institute Data Sharing"/>
        </authorList>
    </citation>
    <scope>NUCLEOTIDE SEQUENCE [LARGE SCALE GENOMIC DNA]</scope>
</reference>
<dbReference type="Gene3D" id="3.30.420.10">
    <property type="entry name" value="Ribonuclease H-like superfamily/Ribonuclease H"/>
    <property type="match status" value="1"/>
</dbReference>
<reference evidence="3" key="2">
    <citation type="submission" date="2025-08" db="UniProtKB">
        <authorList>
            <consortium name="Ensembl"/>
        </authorList>
    </citation>
    <scope>IDENTIFICATION</scope>
</reference>
<dbReference type="SUPFAM" id="SSF53098">
    <property type="entry name" value="Ribonuclease H-like"/>
    <property type="match status" value="1"/>
</dbReference>
<proteinExistence type="predicted"/>
<dbReference type="Ensembl" id="ENSDCDT00010008061.1">
    <property type="protein sequence ID" value="ENSDCDP00010007677.1"/>
    <property type="gene ID" value="ENSDCDG00010003431.1"/>
</dbReference>
<name>A0AAY4AFJ4_9TELE</name>
<sequence>SFILQTAEVQQIVESCNMEAQQNVSCADRTKHKDISLLLKEGKRLRLEDSVLYRVSKAPEKQAHQQLLLPQEFRGDVLRSLHDNSGHLGFDKTYGLIRERFYWPRMKEEVERYCKNCGRCIQRKTLPTRAAELKHLTSEGPMDLVCIDFLSLEPDSKNVCNVLVVTDHYTRYAQAFPTKDQKSSTVAKVLWEKFFIHYGLPRQVHSDQGRDFECHLIHDLLKMLGVKKSRTTPYHPQGDPQPERFNRTLLNMLGTLSTEDKAKWSQHISFLVHAYNCTVNHSTGYSPYFLMFGREARLPVDVCFGLGGGNSSPKSYLKYVSNMKKDLQAAYQLAESVAGKRNDANKQQYDQRVRYCPLAPGDRVLIRNSVAPSQVHCYYLYYFC</sequence>
<dbReference type="InterPro" id="IPR001584">
    <property type="entry name" value="Integrase_cat-core"/>
</dbReference>
<dbReference type="InterPro" id="IPR036397">
    <property type="entry name" value="RNaseH_sf"/>
</dbReference>
<dbReference type="Gene3D" id="1.10.340.70">
    <property type="match status" value="1"/>
</dbReference>
<dbReference type="FunFam" id="3.30.420.10:FF:000269">
    <property type="entry name" value="Uncharacterized protein"/>
    <property type="match status" value="1"/>
</dbReference>
<dbReference type="Proteomes" id="UP000694580">
    <property type="component" value="Chromosome 1"/>
</dbReference>
<evidence type="ECO:0000313" key="4">
    <source>
        <dbReference type="Proteomes" id="UP000694580"/>
    </source>
</evidence>
<accession>A0AAY4AFJ4</accession>
<protein>
    <recommendedName>
        <fullName evidence="1">Gypsy retrotransposon integrase-like protein 1</fullName>
    </recommendedName>
</protein>
<dbReference type="PROSITE" id="PS50994">
    <property type="entry name" value="INTEGRASE"/>
    <property type="match status" value="1"/>
</dbReference>
<dbReference type="InterPro" id="IPR041588">
    <property type="entry name" value="Integrase_H2C2"/>
</dbReference>
<keyword evidence="4" id="KW-1185">Reference proteome</keyword>
<dbReference type="InterPro" id="IPR050951">
    <property type="entry name" value="Retrovirus_Pol_polyprotein"/>
</dbReference>